<dbReference type="InterPro" id="IPR018472">
    <property type="entry name" value="Ribosomal_mL64"/>
</dbReference>
<dbReference type="Pfam" id="PF10147">
    <property type="entry name" value="CR6_interact"/>
    <property type="match status" value="1"/>
</dbReference>
<dbReference type="VEuPathDB" id="VectorBase:GAUT024038"/>
<sequence>MKMSFNLCRIVSKDIKYFSVSYKRYFLGISKNQENEETTESTNFVDDKIETPKVNRNKSGLRTADWNRLHNRRPYHAAQSWVHLTEKYQRKMFGQYGFESNVNPRICYPTKLDIEAKMRYDRIAEPHTLIDMMNAATEEKEQQRKKVLERDEEIHNKMKKLDQWKQDLQTKVDKKEAEVLAAKQRKERLVEEVRRHFGFKIDPRDDRFKAVLEQKEKEEKKKMKEDKRQAKEQKLMSKLIATTSQK</sequence>
<dbReference type="STRING" id="7395.A0A1A9V304"/>
<proteinExistence type="inferred from homology"/>
<accession>A0A1A9V304</accession>
<evidence type="ECO:0000313" key="16">
    <source>
        <dbReference type="Proteomes" id="UP000078200"/>
    </source>
</evidence>
<comment type="similarity">
    <text evidence="3">Belongs to the mitochondrion-specific ribosomal protein mL64 family.</text>
</comment>
<reference evidence="15" key="1">
    <citation type="submission" date="2020-05" db="UniProtKB">
        <authorList>
            <consortium name="EnsemblMetazoa"/>
        </authorList>
    </citation>
    <scope>IDENTIFICATION</scope>
    <source>
        <strain evidence="15">TTRI</strain>
    </source>
</reference>
<name>A0A1A9V304_GLOAU</name>
<dbReference type="InterPro" id="IPR043035">
    <property type="entry name" value="Ribosomal_mL64_sf"/>
</dbReference>
<keyword evidence="6" id="KW-0496">Mitochondrion</keyword>
<dbReference type="Gene3D" id="6.10.280.120">
    <property type="entry name" value="Growth arrest and DNA-damage-inducible proteins-interacting protein 1"/>
    <property type="match status" value="1"/>
</dbReference>
<evidence type="ECO:0000256" key="3">
    <source>
        <dbReference type="ARBA" id="ARBA00005421"/>
    </source>
</evidence>
<dbReference type="Proteomes" id="UP000078200">
    <property type="component" value="Unassembled WGS sequence"/>
</dbReference>
<dbReference type="GO" id="GO:1990904">
    <property type="term" value="C:ribonucleoprotein complex"/>
    <property type="evidence" value="ECO:0007669"/>
    <property type="project" value="UniProtKB-KW"/>
</dbReference>
<keyword evidence="9" id="KW-0131">Cell cycle</keyword>
<evidence type="ECO:0000256" key="2">
    <source>
        <dbReference type="ARBA" id="ARBA00004173"/>
    </source>
</evidence>
<evidence type="ECO:0000256" key="6">
    <source>
        <dbReference type="ARBA" id="ARBA00023128"/>
    </source>
</evidence>
<keyword evidence="7" id="KW-0539">Nucleus</keyword>
<evidence type="ECO:0000256" key="14">
    <source>
        <dbReference type="SAM" id="MobiDB-lite"/>
    </source>
</evidence>
<keyword evidence="16" id="KW-1185">Reference proteome</keyword>
<dbReference type="GO" id="GO:0005739">
    <property type="term" value="C:mitochondrion"/>
    <property type="evidence" value="ECO:0007669"/>
    <property type="project" value="UniProtKB-SubCell"/>
</dbReference>
<evidence type="ECO:0000313" key="15">
    <source>
        <dbReference type="EnsemblMetazoa" id="GAUT024038-PA"/>
    </source>
</evidence>
<evidence type="ECO:0000256" key="13">
    <source>
        <dbReference type="ARBA" id="ARBA00060144"/>
    </source>
</evidence>
<dbReference type="GO" id="GO:0005840">
    <property type="term" value="C:ribosome"/>
    <property type="evidence" value="ECO:0007669"/>
    <property type="project" value="UniProtKB-KW"/>
</dbReference>
<evidence type="ECO:0000256" key="1">
    <source>
        <dbReference type="ARBA" id="ARBA00004123"/>
    </source>
</evidence>
<feature type="region of interest" description="Disordered" evidence="14">
    <location>
        <begin position="217"/>
        <end position="246"/>
    </location>
</feature>
<comment type="function">
    <text evidence="13">Acts as a negative regulator of G1 to S cell cycle phase progression by inhibiting cyclin-dependent kinases. Inhibitory effects are additive with GADD45 proteins but also occur in the absence of GADD45 proteins. Acts as a repressor of the orphan nuclear receptor NR4A1 by inhibiting AB domain-mediated transcriptional activity. May be involved in the hormone-mediated regulation of NR4A1 transcriptional activity. May play a role in mitochondrial protein synthesis.</text>
</comment>
<evidence type="ECO:0000256" key="12">
    <source>
        <dbReference type="ARBA" id="ARBA00035485"/>
    </source>
</evidence>
<evidence type="ECO:0000256" key="8">
    <source>
        <dbReference type="ARBA" id="ARBA00023274"/>
    </source>
</evidence>
<evidence type="ECO:0000256" key="9">
    <source>
        <dbReference type="ARBA" id="ARBA00023306"/>
    </source>
</evidence>
<keyword evidence="5" id="KW-0175">Coiled coil</keyword>
<evidence type="ECO:0000256" key="7">
    <source>
        <dbReference type="ARBA" id="ARBA00023242"/>
    </source>
</evidence>
<evidence type="ECO:0000256" key="10">
    <source>
        <dbReference type="ARBA" id="ARBA00030700"/>
    </source>
</evidence>
<keyword evidence="8" id="KW-0687">Ribonucleoprotein</keyword>
<dbReference type="GO" id="GO:0005634">
    <property type="term" value="C:nucleus"/>
    <property type="evidence" value="ECO:0007669"/>
    <property type="project" value="UniProtKB-SubCell"/>
</dbReference>
<organism evidence="15 16">
    <name type="scientific">Glossina austeni</name>
    <name type="common">Savannah tsetse fly</name>
    <dbReference type="NCBI Taxonomy" id="7395"/>
    <lineage>
        <taxon>Eukaryota</taxon>
        <taxon>Metazoa</taxon>
        <taxon>Ecdysozoa</taxon>
        <taxon>Arthropoda</taxon>
        <taxon>Hexapoda</taxon>
        <taxon>Insecta</taxon>
        <taxon>Pterygota</taxon>
        <taxon>Neoptera</taxon>
        <taxon>Endopterygota</taxon>
        <taxon>Diptera</taxon>
        <taxon>Brachycera</taxon>
        <taxon>Muscomorpha</taxon>
        <taxon>Hippoboscoidea</taxon>
        <taxon>Glossinidae</taxon>
        <taxon>Glossina</taxon>
    </lineage>
</organism>
<feature type="compositionally biased region" description="Basic and acidic residues" evidence="14">
    <location>
        <begin position="217"/>
        <end position="235"/>
    </location>
</feature>
<keyword evidence="4" id="KW-0689">Ribosomal protein</keyword>
<dbReference type="EnsemblMetazoa" id="GAUT024038-RA">
    <property type="protein sequence ID" value="GAUT024038-PA"/>
    <property type="gene ID" value="GAUT024038"/>
</dbReference>
<dbReference type="PANTHER" id="PTHR31761">
    <property type="entry name" value="GROWTH ARREST AND DNA DAMAGE-INDUCIBLE PROTEINS-INTERACTING PROTEIN 1 GADD45GIP1"/>
    <property type="match status" value="1"/>
</dbReference>
<comment type="subcellular location">
    <subcellularLocation>
        <location evidence="2">Mitochondrion</location>
    </subcellularLocation>
    <subcellularLocation>
        <location evidence="1">Nucleus</location>
    </subcellularLocation>
</comment>
<evidence type="ECO:0000256" key="11">
    <source>
        <dbReference type="ARBA" id="ARBA00035184"/>
    </source>
</evidence>
<protein>
    <recommendedName>
        <fullName evidence="11">Large ribosomal subunit protein mL64</fullName>
    </recommendedName>
    <alternativeName>
        <fullName evidence="10">39S ribosomal protein L59, mitochondrial</fullName>
    </alternativeName>
    <alternativeName>
        <fullName evidence="12">Growth arrest and DNA damage-inducible proteins-interacting protein 1</fullName>
    </alternativeName>
</protein>
<evidence type="ECO:0000256" key="4">
    <source>
        <dbReference type="ARBA" id="ARBA00022980"/>
    </source>
</evidence>
<dbReference type="PANTHER" id="PTHR31761:SF1">
    <property type="entry name" value="LARGE RIBOSOMAL SUBUNIT PROTEIN ML64"/>
    <property type="match status" value="1"/>
</dbReference>
<dbReference type="AlphaFoldDB" id="A0A1A9V304"/>
<evidence type="ECO:0000256" key="5">
    <source>
        <dbReference type="ARBA" id="ARBA00023054"/>
    </source>
</evidence>